<accession>A0ABT1BIK2</accession>
<gene>
    <name evidence="2" type="ORF">M0L44_04695</name>
</gene>
<dbReference type="RefSeq" id="WP_252768499.1">
    <property type="nucleotide sequence ID" value="NZ_JAMXMC010000002.1"/>
</dbReference>
<dbReference type="Gene3D" id="3.40.47.10">
    <property type="match status" value="1"/>
</dbReference>
<comment type="caution">
    <text evidence="2">The sequence shown here is derived from an EMBL/GenBank/DDBJ whole genome shotgun (WGS) entry which is preliminary data.</text>
</comment>
<dbReference type="InterPro" id="IPR014030">
    <property type="entry name" value="Ketoacyl_synth_N"/>
</dbReference>
<proteinExistence type="predicted"/>
<evidence type="ECO:0000313" key="2">
    <source>
        <dbReference type="EMBL" id="MCO5976026.1"/>
    </source>
</evidence>
<dbReference type="SUPFAM" id="SSF53901">
    <property type="entry name" value="Thiolase-like"/>
    <property type="match status" value="1"/>
</dbReference>
<organism evidence="2 3">
    <name type="scientific">Ideonella oryzae</name>
    <dbReference type="NCBI Taxonomy" id="2937441"/>
    <lineage>
        <taxon>Bacteria</taxon>
        <taxon>Pseudomonadati</taxon>
        <taxon>Pseudomonadota</taxon>
        <taxon>Betaproteobacteria</taxon>
        <taxon>Burkholderiales</taxon>
        <taxon>Sphaerotilaceae</taxon>
        <taxon>Ideonella</taxon>
    </lineage>
</organism>
<reference evidence="2 3" key="1">
    <citation type="submission" date="2022-06" db="EMBL/GenBank/DDBJ databases">
        <title>Ideonella sp. NS12-5 Genome sequencing and assembly.</title>
        <authorList>
            <person name="Jung Y."/>
        </authorList>
    </citation>
    <scope>NUCLEOTIDE SEQUENCE [LARGE SCALE GENOMIC DNA]</scope>
    <source>
        <strain evidence="2 3">NS12-5</strain>
    </source>
</reference>
<evidence type="ECO:0000259" key="1">
    <source>
        <dbReference type="Pfam" id="PF13723"/>
    </source>
</evidence>
<dbReference type="InterPro" id="IPR016039">
    <property type="entry name" value="Thiolase-like"/>
</dbReference>
<protein>
    <submittedName>
        <fullName evidence="2">Beta-ketoacyl synthase chain length factor</fullName>
    </submittedName>
</protein>
<evidence type="ECO:0000313" key="3">
    <source>
        <dbReference type="Proteomes" id="UP001204851"/>
    </source>
</evidence>
<feature type="domain" description="Beta-ketoacyl synthase-like N-terminal" evidence="1">
    <location>
        <begin position="43"/>
        <end position="212"/>
    </location>
</feature>
<dbReference type="Proteomes" id="UP001204851">
    <property type="component" value="Unassembled WGS sequence"/>
</dbReference>
<keyword evidence="3" id="KW-1185">Reference proteome</keyword>
<sequence length="264" mass="27613">MSAPPFAVHVQGIGLFGPGMSGWSDALPVLRGERPLVLQPTVLPAPTSLPPAERRRVGLALKLAMAAGFDAVQVAGADASGLATVFSSTGGDCDNCHQLLDTLASADRAVSPTRFHNSVHNMPAGYWGIANQCQAPSTSLCAYDATFAAGLLEAVVQMQASGQPCLLVAYDTAYPAPLQQIRPIPHAVGVALLLSPTPGTGPALRVGWAQAPIDTLADPVLESLRTAVPAARALPLLQGLARQRHGTWVLEYLDQLQLRVELLP</sequence>
<dbReference type="EMBL" id="JAMXMC010000002">
    <property type="protein sequence ID" value="MCO5976026.1"/>
    <property type="molecule type" value="Genomic_DNA"/>
</dbReference>
<name>A0ABT1BIK2_9BURK</name>
<dbReference type="Pfam" id="PF13723">
    <property type="entry name" value="Ketoacyl-synt_2"/>
    <property type="match status" value="1"/>
</dbReference>